<gene>
    <name evidence="1" type="ORF">C2S53_000013</name>
</gene>
<reference evidence="1 2" key="1">
    <citation type="journal article" date="2021" name="Nat. Commun.">
        <title>Incipient diploidization of the medicinal plant Perilla within 10,000 years.</title>
        <authorList>
            <person name="Zhang Y."/>
            <person name="Shen Q."/>
            <person name="Leng L."/>
            <person name="Zhang D."/>
            <person name="Chen S."/>
            <person name="Shi Y."/>
            <person name="Ning Z."/>
            <person name="Chen S."/>
        </authorList>
    </citation>
    <scope>NUCLEOTIDE SEQUENCE [LARGE SCALE GENOMIC DNA]</scope>
    <source>
        <strain evidence="2">cv. PC099</strain>
    </source>
</reference>
<evidence type="ECO:0000313" key="1">
    <source>
        <dbReference type="EMBL" id="KAH6838071.1"/>
    </source>
</evidence>
<organism evidence="1 2">
    <name type="scientific">Perilla frutescens var. hirtella</name>
    <name type="common">Perilla citriodora</name>
    <name type="synonym">Perilla setoyensis</name>
    <dbReference type="NCBI Taxonomy" id="608512"/>
    <lineage>
        <taxon>Eukaryota</taxon>
        <taxon>Viridiplantae</taxon>
        <taxon>Streptophyta</taxon>
        <taxon>Embryophyta</taxon>
        <taxon>Tracheophyta</taxon>
        <taxon>Spermatophyta</taxon>
        <taxon>Magnoliopsida</taxon>
        <taxon>eudicotyledons</taxon>
        <taxon>Gunneridae</taxon>
        <taxon>Pentapetalae</taxon>
        <taxon>asterids</taxon>
        <taxon>lamiids</taxon>
        <taxon>Lamiales</taxon>
        <taxon>Lamiaceae</taxon>
        <taxon>Nepetoideae</taxon>
        <taxon>Elsholtzieae</taxon>
        <taxon>Perilla</taxon>
    </lineage>
</organism>
<dbReference type="EMBL" id="SDAM02000001">
    <property type="protein sequence ID" value="KAH6838071.1"/>
    <property type="molecule type" value="Genomic_DNA"/>
</dbReference>
<dbReference type="AlphaFoldDB" id="A0AAD4JR02"/>
<accession>A0AAD4JR02</accession>
<keyword evidence="2" id="KW-1185">Reference proteome</keyword>
<name>A0AAD4JR02_PERFH</name>
<protein>
    <submittedName>
        <fullName evidence="1">Uncharacterized protein</fullName>
    </submittedName>
</protein>
<comment type="caution">
    <text evidence="1">The sequence shown here is derived from an EMBL/GenBank/DDBJ whole genome shotgun (WGS) entry which is preliminary data.</text>
</comment>
<proteinExistence type="predicted"/>
<evidence type="ECO:0000313" key="2">
    <source>
        <dbReference type="Proteomes" id="UP001190926"/>
    </source>
</evidence>
<dbReference type="Proteomes" id="UP001190926">
    <property type="component" value="Unassembled WGS sequence"/>
</dbReference>
<sequence>MLNHTEHESFKNRSFRIHGLPNFNVLGELFEVYGMEGIDFQLMSVDLEDGDDDII</sequence>